<reference evidence="2" key="1">
    <citation type="journal article" date="2023" name="Nat. Plants">
        <title>Single-cell RNA sequencing provides a high-resolution roadmap for understanding the multicellular compartmentation of specialized metabolism.</title>
        <authorList>
            <person name="Sun S."/>
            <person name="Shen X."/>
            <person name="Li Y."/>
            <person name="Li Y."/>
            <person name="Wang S."/>
            <person name="Li R."/>
            <person name="Zhang H."/>
            <person name="Shen G."/>
            <person name="Guo B."/>
            <person name="Wei J."/>
            <person name="Xu J."/>
            <person name="St-Pierre B."/>
            <person name="Chen S."/>
            <person name="Sun C."/>
        </authorList>
    </citation>
    <scope>NUCLEOTIDE SEQUENCE [LARGE SCALE GENOMIC DNA]</scope>
</reference>
<keyword evidence="2" id="KW-1185">Reference proteome</keyword>
<proteinExistence type="predicted"/>
<name>A0ACC0AIW7_CATRO</name>
<dbReference type="Proteomes" id="UP001060085">
    <property type="component" value="Linkage Group LG06"/>
</dbReference>
<dbReference type="EMBL" id="CM044706">
    <property type="protein sequence ID" value="KAI5659972.1"/>
    <property type="molecule type" value="Genomic_DNA"/>
</dbReference>
<sequence>MATKRKKQNSKESTVKNGVNVNNSSKKSKSAGKKKQRQQQQFMNENDYRLRLQEVLFSSEYILKKIFRKDGPPLGVEFDSMPETGFQCCEEGLDYSQSHHACLENQRACKRQKVSILALNGQDGGDKGAPAKKHGMGKGLMTQSAALVKKHGMGKGLMSKKGASGKKHGIGKGLMTVWRLLNPDGGDLPISVKTSRSTDLTVREKKKRVQRRQPILTKLRKKLQDKRKPPVRSRKVGTKKIRAQSQPHRQNCELALQGVRSMEDRNQFMALIDDEELELREMQAGPNPLTCFSHLATSGLCSCSLCKDLLAKFPPDCVSMKLPLYMQPWDSSPELVKKLFKVYHFLCTYAMITNITSFTLDEFAQAFHDKDSLLLGQVHVALVNLLLSDIVKELSSGYITHASKNSKFLELVHSVEHKKFVIESWEMALNALTWTEIVRQVLVAAGFGSKSRSLRRDVLNKEANLMSNYGLSPGTLKGELFSILLNQGNNGMKVSDLVKIPSIAELNLATTTHELESVVSSTLSSDITLFEKISSSGYRLRANLATKEPEICPSDPEDFGSVDDESEMSGYLITGNASDGLRDSVWNNPSRNRSNKNKCNTIDTEIDESHPGEAWLLGLMEGEYSDLSIEEKLSTLLALIDLLNSGSSIRLEDPVAAISTCAPNVTKHGSGAKIKISTVKQYQLPLQVGCCSELGLNNKDGRLTSVLNPADSSVLLSKISQKEQPANMLEIAKEMKAAEYLHPMQSVFLGSDRRYNRYWLFLGPCNGLDPGHKRIYFESSEDGHWEVIDRQEALCSLLSALDPRGAREAFLLSSLEKRESYLCQMMSNVSDDSGIRLLTHSDQSELNMCREDSSSAVSDVDNNLYLIEMQNDLASSDATMFEINRKAEQHRDKWNRAQAFDRWLWESFYSELNAVKHGKRSYLDSLTRCERCHDLYWRDEKHCKICHTTFELDFDLEERYAIHAATCRRNTDDDKFPKHKVLSSQLQSLKAAVYAIESVMPEEVLIGAWVKSAHNLWVKRLRRASSLTEFLQVIADFVSAINEDYFYQFDNSLGSNWVLEEILASFPSMPQTSSAIALWLVKLDALVAPHLKGVQSQKNLEVARAAEFSSLGSPIKSIC</sequence>
<gene>
    <name evidence="1" type="ORF">M9H77_28765</name>
</gene>
<evidence type="ECO:0000313" key="1">
    <source>
        <dbReference type="EMBL" id="KAI5659972.1"/>
    </source>
</evidence>
<comment type="caution">
    <text evidence="1">The sequence shown here is derived from an EMBL/GenBank/DDBJ whole genome shotgun (WGS) entry which is preliminary data.</text>
</comment>
<accession>A0ACC0AIW7</accession>
<evidence type="ECO:0000313" key="2">
    <source>
        <dbReference type="Proteomes" id="UP001060085"/>
    </source>
</evidence>
<protein>
    <submittedName>
        <fullName evidence="1">Uncharacterized protein</fullName>
    </submittedName>
</protein>
<organism evidence="1 2">
    <name type="scientific">Catharanthus roseus</name>
    <name type="common">Madagascar periwinkle</name>
    <name type="synonym">Vinca rosea</name>
    <dbReference type="NCBI Taxonomy" id="4058"/>
    <lineage>
        <taxon>Eukaryota</taxon>
        <taxon>Viridiplantae</taxon>
        <taxon>Streptophyta</taxon>
        <taxon>Embryophyta</taxon>
        <taxon>Tracheophyta</taxon>
        <taxon>Spermatophyta</taxon>
        <taxon>Magnoliopsida</taxon>
        <taxon>eudicotyledons</taxon>
        <taxon>Gunneridae</taxon>
        <taxon>Pentapetalae</taxon>
        <taxon>asterids</taxon>
        <taxon>lamiids</taxon>
        <taxon>Gentianales</taxon>
        <taxon>Apocynaceae</taxon>
        <taxon>Rauvolfioideae</taxon>
        <taxon>Vinceae</taxon>
        <taxon>Catharanthinae</taxon>
        <taxon>Catharanthus</taxon>
    </lineage>
</organism>